<proteinExistence type="predicted"/>
<name>A0A3P5WVS7_9BACL</name>
<evidence type="ECO:0000256" key="1">
    <source>
        <dbReference type="SAM" id="Phobius"/>
    </source>
</evidence>
<gene>
    <name evidence="2" type="ORF">FILTAD_00801</name>
</gene>
<dbReference type="InterPro" id="IPR054381">
    <property type="entry name" value="CydS"/>
</dbReference>
<protein>
    <submittedName>
        <fullName evidence="2">Uncharacterized protein</fullName>
    </submittedName>
</protein>
<keyword evidence="1" id="KW-0812">Transmembrane</keyword>
<dbReference type="AlphaFoldDB" id="A0A3P5WVS7"/>
<dbReference type="Pfam" id="PF22282">
    <property type="entry name" value="CydS"/>
    <property type="match status" value="1"/>
</dbReference>
<dbReference type="RefSeq" id="WP_282432568.1">
    <property type="nucleotide sequence ID" value="NZ_CBCRXF010000009.1"/>
</dbReference>
<keyword evidence="3" id="KW-1185">Reference proteome</keyword>
<keyword evidence="1" id="KW-0472">Membrane</keyword>
<dbReference type="Proteomes" id="UP000270468">
    <property type="component" value="Unassembled WGS sequence"/>
</dbReference>
<sequence length="40" mass="4512">MTHFLMFYAPFIVLFGGIAAAFIIAPMDGAVYKQMENEKK</sequence>
<organism evidence="2 3">
    <name type="scientific">Filibacter tadaridae</name>
    <dbReference type="NCBI Taxonomy" id="2483811"/>
    <lineage>
        <taxon>Bacteria</taxon>
        <taxon>Bacillati</taxon>
        <taxon>Bacillota</taxon>
        <taxon>Bacilli</taxon>
        <taxon>Bacillales</taxon>
        <taxon>Caryophanaceae</taxon>
        <taxon>Filibacter</taxon>
    </lineage>
</organism>
<feature type="transmembrane region" description="Helical" evidence="1">
    <location>
        <begin position="6"/>
        <end position="25"/>
    </location>
</feature>
<dbReference type="EMBL" id="UXAV01000023">
    <property type="protein sequence ID" value="VDC22596.1"/>
    <property type="molecule type" value="Genomic_DNA"/>
</dbReference>
<evidence type="ECO:0000313" key="3">
    <source>
        <dbReference type="Proteomes" id="UP000270468"/>
    </source>
</evidence>
<evidence type="ECO:0000313" key="2">
    <source>
        <dbReference type="EMBL" id="VDC22596.1"/>
    </source>
</evidence>
<keyword evidence="1" id="KW-1133">Transmembrane helix</keyword>
<accession>A0A3P5WVS7</accession>
<reference evidence="2 3" key="1">
    <citation type="submission" date="2018-11" db="EMBL/GenBank/DDBJ databases">
        <authorList>
            <person name="Criscuolo A."/>
        </authorList>
    </citation>
    <scope>NUCLEOTIDE SEQUENCE [LARGE SCALE GENOMIC DNA]</scope>
    <source>
        <strain evidence="2">ATB-66</strain>
    </source>
</reference>